<evidence type="ECO:0000313" key="2">
    <source>
        <dbReference type="EMBL" id="TYS58103.1"/>
    </source>
</evidence>
<dbReference type="OrthoDB" id="2936843at2"/>
<reference evidence="5 6" key="1">
    <citation type="submission" date="2019-08" db="EMBL/GenBank/DDBJ databases">
        <title>Bacillus genomes from the desert of Cuatro Cienegas, Coahuila.</title>
        <authorList>
            <person name="Olmedo-Alvarez G."/>
        </authorList>
    </citation>
    <scope>NUCLEOTIDE SEQUENCE [LARGE SCALE GENOMIC DNA]</scope>
    <source>
        <strain evidence="3 5">CH28_1T</strain>
        <strain evidence="2 6">CH88_3T</strain>
        <strain evidence="4 7">CH98b_3T</strain>
    </source>
</reference>
<dbReference type="EMBL" id="VTEU01000005">
    <property type="protein sequence ID" value="TYS58103.1"/>
    <property type="molecule type" value="Genomic_DNA"/>
</dbReference>
<keyword evidence="1" id="KW-1133">Transmembrane helix</keyword>
<sequence length="65" mass="7615">MKVSFFYEEELLLKAHQYVIILLIVSFVFFSLNANWMPSNNPYTDFLLTIAVGHFVMSKLITIKK</sequence>
<evidence type="ECO:0000313" key="3">
    <source>
        <dbReference type="EMBL" id="TYS69624.1"/>
    </source>
</evidence>
<evidence type="ECO:0000313" key="4">
    <source>
        <dbReference type="EMBL" id="TYS73811.1"/>
    </source>
</evidence>
<name>A0A5D4T6D0_9BACI</name>
<keyword evidence="1" id="KW-0812">Transmembrane</keyword>
<dbReference type="EMBL" id="VTEV01000002">
    <property type="protein sequence ID" value="TYS69624.1"/>
    <property type="molecule type" value="Genomic_DNA"/>
</dbReference>
<gene>
    <name evidence="2" type="ORF">FZC74_14015</name>
    <name evidence="4" type="ORF">FZC75_05685</name>
    <name evidence="3" type="ORF">FZC76_05145</name>
</gene>
<accession>A0A5D4T6D0</accession>
<protein>
    <submittedName>
        <fullName evidence="3">Uncharacterized protein</fullName>
    </submittedName>
</protein>
<dbReference type="AlphaFoldDB" id="A0A5D4T6D0"/>
<comment type="caution">
    <text evidence="3">The sequence shown here is derived from an EMBL/GenBank/DDBJ whole genome shotgun (WGS) entry which is preliminary data.</text>
</comment>
<organism evidence="3 5">
    <name type="scientific">Sutcliffiella horikoshii</name>
    <dbReference type="NCBI Taxonomy" id="79883"/>
    <lineage>
        <taxon>Bacteria</taxon>
        <taxon>Bacillati</taxon>
        <taxon>Bacillota</taxon>
        <taxon>Bacilli</taxon>
        <taxon>Bacillales</taxon>
        <taxon>Bacillaceae</taxon>
        <taxon>Sutcliffiella</taxon>
    </lineage>
</organism>
<dbReference type="Proteomes" id="UP000324517">
    <property type="component" value="Unassembled WGS sequence"/>
</dbReference>
<keyword evidence="1" id="KW-0472">Membrane</keyword>
<dbReference type="Proteomes" id="UP000323393">
    <property type="component" value="Unassembled WGS sequence"/>
</dbReference>
<feature type="transmembrane region" description="Helical" evidence="1">
    <location>
        <begin position="12"/>
        <end position="34"/>
    </location>
</feature>
<dbReference type="EMBL" id="VTET01000002">
    <property type="protein sequence ID" value="TYS73811.1"/>
    <property type="molecule type" value="Genomic_DNA"/>
</dbReference>
<evidence type="ECO:0000313" key="5">
    <source>
        <dbReference type="Proteomes" id="UP000322524"/>
    </source>
</evidence>
<evidence type="ECO:0000256" key="1">
    <source>
        <dbReference type="SAM" id="Phobius"/>
    </source>
</evidence>
<proteinExistence type="predicted"/>
<dbReference type="Proteomes" id="UP000322524">
    <property type="component" value="Unassembled WGS sequence"/>
</dbReference>
<evidence type="ECO:0000313" key="7">
    <source>
        <dbReference type="Proteomes" id="UP000324517"/>
    </source>
</evidence>
<evidence type="ECO:0000313" key="6">
    <source>
        <dbReference type="Proteomes" id="UP000323393"/>
    </source>
</evidence>